<accession>A0AAX3NBD0</accession>
<evidence type="ECO:0000313" key="3">
    <source>
        <dbReference type="Proteomes" id="UP001217324"/>
    </source>
</evidence>
<dbReference type="RefSeq" id="WP_274978331.1">
    <property type="nucleotide sequence ID" value="NZ_CP118627.1"/>
</dbReference>
<evidence type="ECO:0000256" key="1">
    <source>
        <dbReference type="SAM" id="MobiDB-lite"/>
    </source>
</evidence>
<feature type="compositionally biased region" description="Polar residues" evidence="1">
    <location>
        <begin position="496"/>
        <end position="506"/>
    </location>
</feature>
<name>A0AAX3NBD0_9LACT</name>
<reference evidence="2" key="1">
    <citation type="submission" date="2023-02" db="EMBL/GenBank/DDBJ databases">
        <title>Comparative genomics and fermentation flavor characterization of five lactic acid bacteria reveal flavor biosynthesis metabolic pathways in fermented muskmelon puree.</title>
        <authorList>
            <person name="Yuan L."/>
            <person name="Li M."/>
            <person name="Xu X."/>
            <person name="Lao F."/>
            <person name="Wu J."/>
        </authorList>
    </citation>
    <scope>NUCLEOTIDE SEQUENCE</scope>
    <source>
        <strain evidence="2">Pa-2</strain>
    </source>
</reference>
<proteinExistence type="predicted"/>
<dbReference type="AlphaFoldDB" id="A0AAX3NBD0"/>
<evidence type="ECO:0008006" key="4">
    <source>
        <dbReference type="Google" id="ProtNLM"/>
    </source>
</evidence>
<dbReference type="EMBL" id="CP118627">
    <property type="protein sequence ID" value="WEA13301.1"/>
    <property type="molecule type" value="Genomic_DNA"/>
</dbReference>
<gene>
    <name evidence="2" type="ORF">PWF74_07095</name>
</gene>
<dbReference type="Proteomes" id="UP001217324">
    <property type="component" value="Chromosome"/>
</dbReference>
<protein>
    <recommendedName>
        <fullName evidence="4">Apea-like HEPN domain-containing protein</fullName>
    </recommendedName>
</protein>
<feature type="region of interest" description="Disordered" evidence="1">
    <location>
        <begin position="473"/>
        <end position="506"/>
    </location>
</feature>
<evidence type="ECO:0000313" key="2">
    <source>
        <dbReference type="EMBL" id="WEA13301.1"/>
    </source>
</evidence>
<sequence>MPQFTFNILVFPVKMRSGEKHKSIPETFKNTNISLSATNETAVYTSTTGGKINFTYSEIDDRESPSNHKVITFGSQDDIEEKNIEIYDEFIKDLKISLSKFQYQAIFLDKSLSKYYSEKLYPLLHDFEIELRKFIHAIFFKIFGANWEKQLLPQYLLDENNYKVGLDGSDHIIEELELSTIENLLFNPNFVERIDESGSSAIVPLQNIGSYNNPNYVVPINFLSSDENRYTFFSLWEKYFSSHVSEQFQGTDFFKNFGKLRNIRNQVAHNKKVTNSDLLFAKEFLTKFIAEINSISTALLFKATTTPEISPLFESVQRNEQMAKAIRATLAPSLDFIQHFKSASIPTEEILENLKEVTLPQQQMAENLKNISLPVSEILENMRQVTLPQQQIAENLKNISSPASEILENMKQVTLPQQQMAENLKNISSPASEILENMKQAAVSQQQIVKNLKSKPLSTEDLVNSYNLEKIEESNLSNEEESLNTNKNLKKDELSSDTSSNSEDEK</sequence>
<organism evidence="2 3">
    <name type="scientific">Lactococcus garvieae</name>
    <dbReference type="NCBI Taxonomy" id="1363"/>
    <lineage>
        <taxon>Bacteria</taxon>
        <taxon>Bacillati</taxon>
        <taxon>Bacillota</taxon>
        <taxon>Bacilli</taxon>
        <taxon>Lactobacillales</taxon>
        <taxon>Streptococcaceae</taxon>
        <taxon>Lactococcus</taxon>
    </lineage>
</organism>